<accession>A0A1H2LPN3</accession>
<evidence type="ECO:0000313" key="3">
    <source>
        <dbReference type="Proteomes" id="UP000198675"/>
    </source>
</evidence>
<organism evidence="2 3">
    <name type="scientific">Pseudomonas sihuiensis</name>
    <dbReference type="NCBI Taxonomy" id="1274359"/>
    <lineage>
        <taxon>Bacteria</taxon>
        <taxon>Pseudomonadati</taxon>
        <taxon>Pseudomonadota</taxon>
        <taxon>Gammaproteobacteria</taxon>
        <taxon>Pseudomonadales</taxon>
        <taxon>Pseudomonadaceae</taxon>
        <taxon>Pseudomonas</taxon>
    </lineage>
</organism>
<evidence type="ECO:0000256" key="1">
    <source>
        <dbReference type="SAM" id="MobiDB-lite"/>
    </source>
</evidence>
<gene>
    <name evidence="2" type="ORF">SAMN05216363_1926</name>
</gene>
<dbReference type="PANTHER" id="PTHR37166:SF1">
    <property type="entry name" value="PROTEIN FLAG"/>
    <property type="match status" value="1"/>
</dbReference>
<dbReference type="InterPro" id="IPR035924">
    <property type="entry name" value="FlaG-like_sf"/>
</dbReference>
<name>A0A1H2LPN3_9PSED</name>
<proteinExistence type="predicted"/>
<keyword evidence="2" id="KW-0966">Cell projection</keyword>
<feature type="compositionally biased region" description="Polar residues" evidence="1">
    <location>
        <begin position="1"/>
        <end position="16"/>
    </location>
</feature>
<dbReference type="PANTHER" id="PTHR37166">
    <property type="entry name" value="PROTEIN FLAG"/>
    <property type="match status" value="1"/>
</dbReference>
<dbReference type="InterPro" id="IPR005186">
    <property type="entry name" value="FlaG"/>
</dbReference>
<sequence length="117" mass="12463">MTITSVTPIGSLTPSARQVAGAAVERPRQSGENPQAAEAVANVPREQQESAVASMQSAMQSIRRDINFQVDDSTGRVVVQVVDGGSGEVVRQIPSEVALSLAARLEDMRSLLFREEA</sequence>
<dbReference type="EMBL" id="LT629797">
    <property type="protein sequence ID" value="SDU82561.1"/>
    <property type="molecule type" value="Genomic_DNA"/>
</dbReference>
<dbReference type="AlphaFoldDB" id="A0A1H2LPN3"/>
<dbReference type="SUPFAM" id="SSF160214">
    <property type="entry name" value="FlaG-like"/>
    <property type="match status" value="1"/>
</dbReference>
<evidence type="ECO:0000313" key="2">
    <source>
        <dbReference type="EMBL" id="SDU82561.1"/>
    </source>
</evidence>
<dbReference type="Proteomes" id="UP000198675">
    <property type="component" value="Chromosome I"/>
</dbReference>
<dbReference type="Gene3D" id="3.30.160.170">
    <property type="entry name" value="FlaG-like"/>
    <property type="match status" value="1"/>
</dbReference>
<feature type="region of interest" description="Disordered" evidence="1">
    <location>
        <begin position="1"/>
        <end position="56"/>
    </location>
</feature>
<keyword evidence="3" id="KW-1185">Reference proteome</keyword>
<dbReference type="Pfam" id="PF03646">
    <property type="entry name" value="FlaG"/>
    <property type="match status" value="1"/>
</dbReference>
<dbReference type="GeneID" id="300415199"/>
<keyword evidence="2" id="KW-0969">Cilium</keyword>
<keyword evidence="2" id="KW-0282">Flagellum</keyword>
<reference evidence="3" key="1">
    <citation type="submission" date="2016-10" db="EMBL/GenBank/DDBJ databases">
        <authorList>
            <person name="Varghese N."/>
            <person name="Submissions S."/>
        </authorList>
    </citation>
    <scope>NUCLEOTIDE SEQUENCE [LARGE SCALE GENOMIC DNA]</scope>
    <source>
        <strain evidence="3">KCTC 32246</strain>
    </source>
</reference>
<dbReference type="RefSeq" id="WP_053527661.1">
    <property type="nucleotide sequence ID" value="NZ_LT629797.1"/>
</dbReference>
<protein>
    <submittedName>
        <fullName evidence="2">Flagellar protein FlaG</fullName>
    </submittedName>
</protein>